<dbReference type="Proteomes" id="UP001565220">
    <property type="component" value="Unassembled WGS sequence"/>
</dbReference>
<accession>A0ABV4E085</accession>
<feature type="transmembrane region" description="Helical" evidence="1">
    <location>
        <begin position="12"/>
        <end position="30"/>
    </location>
</feature>
<dbReference type="Pfam" id="PF13346">
    <property type="entry name" value="ABC2_membrane_5"/>
    <property type="match status" value="1"/>
</dbReference>
<feature type="transmembrane region" description="Helical" evidence="1">
    <location>
        <begin position="145"/>
        <end position="166"/>
    </location>
</feature>
<feature type="transmembrane region" description="Helical" evidence="1">
    <location>
        <begin position="186"/>
        <end position="207"/>
    </location>
</feature>
<dbReference type="RefSeq" id="WP_294183492.1">
    <property type="nucleotide sequence ID" value="NZ_JBGFFE010000024.1"/>
</dbReference>
<evidence type="ECO:0000313" key="2">
    <source>
        <dbReference type="EMBL" id="MEY8764573.1"/>
    </source>
</evidence>
<keyword evidence="1" id="KW-0472">Membrane</keyword>
<dbReference type="PANTHER" id="PTHR41309">
    <property type="entry name" value="MEMBRANE PROTEIN-RELATED"/>
    <property type="match status" value="1"/>
</dbReference>
<keyword evidence="1" id="KW-0812">Transmembrane</keyword>
<feature type="transmembrane region" description="Helical" evidence="1">
    <location>
        <begin position="120"/>
        <end position="138"/>
    </location>
</feature>
<dbReference type="PANTHER" id="PTHR41309:SF2">
    <property type="entry name" value="MEMBRANE PROTEIN"/>
    <property type="match status" value="1"/>
</dbReference>
<evidence type="ECO:0000256" key="1">
    <source>
        <dbReference type="SAM" id="Phobius"/>
    </source>
</evidence>
<organism evidence="2 3">
    <name type="scientific">Clostridium lapidicellarium</name>
    <dbReference type="NCBI Taxonomy" id="3240931"/>
    <lineage>
        <taxon>Bacteria</taxon>
        <taxon>Bacillati</taxon>
        <taxon>Bacillota</taxon>
        <taxon>Clostridia</taxon>
        <taxon>Eubacteriales</taxon>
        <taxon>Clostridiaceae</taxon>
        <taxon>Clostridium</taxon>
    </lineage>
</organism>
<gene>
    <name evidence="2" type="ORF">AB8S09_13195</name>
</gene>
<feature type="transmembrane region" description="Helical" evidence="1">
    <location>
        <begin position="76"/>
        <end position="100"/>
    </location>
</feature>
<sequence length="212" mass="24316">MWNLVLKDILIQKRTFIIIIIASMLLVTGFKNNISAFYSFLVPFTTYAFLTNSFYQDERAEKILNSLPINRINIVAAKYLAVFIFALISIAISFLLFIFAKYTGMVQLPRIINVEDITGGLIGALFLSCALFPLYFKYGYLKTRYVMLILFLGIFFIFIALAKIFGERAQHIFIYLDSIPDTTMKFAITAVCLIIFSLSFALSYKVYKNKDL</sequence>
<proteinExistence type="predicted"/>
<name>A0ABV4E085_9CLOT</name>
<dbReference type="EMBL" id="JBGFFE010000024">
    <property type="protein sequence ID" value="MEY8764573.1"/>
    <property type="molecule type" value="Genomic_DNA"/>
</dbReference>
<evidence type="ECO:0000313" key="3">
    <source>
        <dbReference type="Proteomes" id="UP001565220"/>
    </source>
</evidence>
<comment type="caution">
    <text evidence="2">The sequence shown here is derived from an EMBL/GenBank/DDBJ whole genome shotgun (WGS) entry which is preliminary data.</text>
</comment>
<reference evidence="2 3" key="1">
    <citation type="submission" date="2024-08" db="EMBL/GenBank/DDBJ databases">
        <title>Clostridium lapicellarii sp. nov., and Clostridium renhuaiense sp. nov., two species isolated from the mud in a fermentation cellar used for producing sauce-flavour Chinese liquors.</title>
        <authorList>
            <person name="Yang F."/>
            <person name="Wang H."/>
            <person name="Chen L.Q."/>
            <person name="Zhou N."/>
            <person name="Lu J.J."/>
            <person name="Pu X.X."/>
            <person name="Wan B."/>
            <person name="Wang L."/>
            <person name="Liu S.J."/>
        </authorList>
    </citation>
    <scope>NUCLEOTIDE SEQUENCE [LARGE SCALE GENOMIC DNA]</scope>
    <source>
        <strain evidence="2 3">MT-113</strain>
    </source>
</reference>
<keyword evidence="3" id="KW-1185">Reference proteome</keyword>
<keyword evidence="1" id="KW-1133">Transmembrane helix</keyword>
<protein>
    <submittedName>
        <fullName evidence="2">ABC-2 transporter permease</fullName>
    </submittedName>
</protein>
<dbReference type="InterPro" id="IPR025699">
    <property type="entry name" value="ABC2_memb-like"/>
</dbReference>